<reference evidence="5 8" key="2">
    <citation type="submission" date="2018-04" db="EMBL/GenBank/DDBJ databases">
        <title>Draft genome sequence of Pseudomonas syringae pv. actinidiae biovar 1 strains isolated from kiwifruit in Kagawa prefecture.</title>
        <authorList>
            <person name="Tabuchi M."/>
            <person name="Saito M."/>
            <person name="Fujiwara S."/>
            <person name="Sasa N."/>
            <person name="Akimitsu K."/>
            <person name="Gomi K."/>
            <person name="Konishi-Sugita S."/>
            <person name="Hamano K."/>
            <person name="Kataoka I."/>
        </authorList>
    </citation>
    <scope>NUCLEOTIDE SEQUENCE [LARGE SCALE GENOMIC DNA]</scope>
    <source>
        <strain evidence="5 8">MAFF212206</strain>
    </source>
</reference>
<organism evidence="6 9">
    <name type="scientific">Pseudomonas syringae pv. actinidiae</name>
    <dbReference type="NCBI Taxonomy" id="103796"/>
    <lineage>
        <taxon>Bacteria</taxon>
        <taxon>Pseudomonadati</taxon>
        <taxon>Pseudomonadota</taxon>
        <taxon>Gammaproteobacteria</taxon>
        <taxon>Pseudomonadales</taxon>
        <taxon>Pseudomonadaceae</taxon>
        <taxon>Pseudomonas</taxon>
        <taxon>Pseudomonas syringae</taxon>
    </lineage>
</organism>
<dbReference type="RefSeq" id="WP_003382574.1">
    <property type="nucleotide sequence ID" value="NZ_AP019411.1"/>
</dbReference>
<evidence type="ECO:0000259" key="3">
    <source>
        <dbReference type="PROSITE" id="PS50977"/>
    </source>
</evidence>
<protein>
    <submittedName>
        <fullName evidence="6">DNA-binding transcriptional regulator</fullName>
    </submittedName>
    <submittedName>
        <fullName evidence="4">TetR/AcrR family transcriptional regulator</fullName>
    </submittedName>
</protein>
<feature type="DNA-binding region" description="H-T-H motif" evidence="2">
    <location>
        <begin position="8"/>
        <end position="27"/>
    </location>
</feature>
<evidence type="ECO:0000313" key="7">
    <source>
        <dbReference type="Proteomes" id="UP000230024"/>
    </source>
</evidence>
<gene>
    <name evidence="4" type="ORF">CT122_05610</name>
    <name evidence="5" type="ORF">KPSA1_01409</name>
    <name evidence="6" type="ORF">KPSA3_01364</name>
</gene>
<evidence type="ECO:0000313" key="4">
    <source>
        <dbReference type="EMBL" id="ATV16450.1"/>
    </source>
</evidence>
<evidence type="ECO:0000313" key="6">
    <source>
        <dbReference type="EMBL" id="GBH15438.1"/>
    </source>
</evidence>
<dbReference type="Proteomes" id="UP000248291">
    <property type="component" value="Unassembled WGS sequence"/>
</dbReference>
<dbReference type="Pfam" id="PF00440">
    <property type="entry name" value="TetR_N"/>
    <property type="match status" value="1"/>
</dbReference>
<dbReference type="InterPro" id="IPR009057">
    <property type="entry name" value="Homeodomain-like_sf"/>
</dbReference>
<dbReference type="EMBL" id="CP024712">
    <property type="protein sequence ID" value="ATV16450.1"/>
    <property type="molecule type" value="Genomic_DNA"/>
</dbReference>
<dbReference type="PROSITE" id="PS50977">
    <property type="entry name" value="HTH_TETR_2"/>
    <property type="match status" value="1"/>
</dbReference>
<evidence type="ECO:0000313" key="8">
    <source>
        <dbReference type="Proteomes" id="UP000247480"/>
    </source>
</evidence>
<dbReference type="Proteomes" id="UP000247480">
    <property type="component" value="Unassembled WGS sequence"/>
</dbReference>
<sequence>MHGYSGINFRSIGEAVAIKNACIYYHFSSKADLGAAVARRYWQDADILLDTLSDADPSRSLRLYTSIFITSLVYDNRL</sequence>
<reference evidence="4 7" key="1">
    <citation type="submission" date="2017-11" db="EMBL/GenBank/DDBJ databases">
        <title>Complete DNA Sequence of Pseudomonas syringae pv. actinidiae, biovar 5 (Psa5).</title>
        <authorList>
            <person name="Butler M."/>
            <person name="Taiaroa G."/>
            <person name="Sumpter N."/>
            <person name="Poulter R."/>
        </authorList>
    </citation>
    <scope>NUCLEOTIDE SEQUENCE [LARGE SCALE GENOMIC DNA]</scope>
    <source>
        <strain evidence="4 7">MAFF212063</strain>
    </source>
</reference>
<dbReference type="GO" id="GO:0003677">
    <property type="term" value="F:DNA binding"/>
    <property type="evidence" value="ECO:0007669"/>
    <property type="project" value="UniProtKB-UniRule"/>
</dbReference>
<dbReference type="Proteomes" id="UP000230024">
    <property type="component" value="Chromosome"/>
</dbReference>
<dbReference type="SUPFAM" id="SSF46689">
    <property type="entry name" value="Homeodomain-like"/>
    <property type="match status" value="1"/>
</dbReference>
<feature type="domain" description="HTH tetR-type" evidence="3">
    <location>
        <begin position="1"/>
        <end position="45"/>
    </location>
</feature>
<name>A0A0K8LV80_PSESF</name>
<evidence type="ECO:0000313" key="9">
    <source>
        <dbReference type="Proteomes" id="UP000248291"/>
    </source>
</evidence>
<dbReference type="InterPro" id="IPR001647">
    <property type="entry name" value="HTH_TetR"/>
</dbReference>
<dbReference type="Gene3D" id="1.10.357.10">
    <property type="entry name" value="Tetracycline Repressor, domain 2"/>
    <property type="match status" value="1"/>
</dbReference>
<evidence type="ECO:0000256" key="1">
    <source>
        <dbReference type="ARBA" id="ARBA00023125"/>
    </source>
</evidence>
<dbReference type="EMBL" id="BGJZ01000069">
    <property type="protein sequence ID" value="GBH08042.1"/>
    <property type="molecule type" value="Genomic_DNA"/>
</dbReference>
<reference evidence="6 9" key="3">
    <citation type="submission" date="2018-04" db="EMBL/GenBank/DDBJ databases">
        <title>Draft genome sequence of Pseudomonas syringae pv. actinidiae biovar 3 strains isolated from kiwifruit in Kagawa prefecture.</title>
        <authorList>
            <person name="Tabuchi M."/>
            <person name="Saito M."/>
            <person name="Fujiwara S."/>
            <person name="Sasa N."/>
            <person name="Akimitsu K."/>
            <person name="Gomi K."/>
            <person name="Konishi-Sugita S."/>
            <person name="Hamano K."/>
            <person name="Kataoka I."/>
        </authorList>
    </citation>
    <scope>NUCLEOTIDE SEQUENCE [LARGE SCALE GENOMIC DNA]</scope>
    <source>
        <strain evidence="6 9">MAFF212211</strain>
    </source>
</reference>
<accession>A0A0K8LV80</accession>
<keyword evidence="1 2" id="KW-0238">DNA-binding</keyword>
<dbReference type="EMBL" id="BGKA01000051">
    <property type="protein sequence ID" value="GBH15438.1"/>
    <property type="molecule type" value="Genomic_DNA"/>
</dbReference>
<evidence type="ECO:0000313" key="5">
    <source>
        <dbReference type="EMBL" id="GBH08042.1"/>
    </source>
</evidence>
<proteinExistence type="predicted"/>
<dbReference type="AlphaFoldDB" id="A0A0K8LV80"/>
<evidence type="ECO:0000256" key="2">
    <source>
        <dbReference type="PROSITE-ProRule" id="PRU00335"/>
    </source>
</evidence>